<sequence length="45" mass="5176">MLKMSTSSGVKMAFSATAWLLDNKKSLYLTIEKEQISFLEDKIYD</sequence>
<proteinExistence type="predicted"/>
<reference evidence="1 2" key="1">
    <citation type="submission" date="2008-10" db="EMBL/GenBank/DDBJ databases">
        <title>Draft genome sequence of Desulvovibrio piger (ATCC 29098).</title>
        <authorList>
            <person name="Sudarsanam P."/>
            <person name="Ley R."/>
            <person name="Guruge J."/>
            <person name="Turnbaugh P.J."/>
            <person name="Mahowald M."/>
            <person name="Liep D."/>
            <person name="Gordon J."/>
        </authorList>
    </citation>
    <scope>NUCLEOTIDE SEQUENCE [LARGE SCALE GENOMIC DNA]</scope>
    <source>
        <strain evidence="1 2">ATCC 29098</strain>
    </source>
</reference>
<comment type="caution">
    <text evidence="1">The sequence shown here is derived from an EMBL/GenBank/DDBJ whole genome shotgun (WGS) entry which is preliminary data.</text>
</comment>
<accession>B6WUZ7</accession>
<evidence type="ECO:0000313" key="2">
    <source>
        <dbReference type="Proteomes" id="UP000003676"/>
    </source>
</evidence>
<evidence type="ECO:0000313" key="1">
    <source>
        <dbReference type="EMBL" id="EEB33194.1"/>
    </source>
</evidence>
<reference evidence="1 2" key="2">
    <citation type="submission" date="2008-10" db="EMBL/GenBank/DDBJ databases">
        <authorList>
            <person name="Fulton L."/>
            <person name="Clifton S."/>
            <person name="Fulton B."/>
            <person name="Xu J."/>
            <person name="Minx P."/>
            <person name="Pepin K.H."/>
            <person name="Johnson M."/>
            <person name="Bhonagiri V."/>
            <person name="Nash W.E."/>
            <person name="Mardis E.R."/>
            <person name="Wilson R.K."/>
        </authorList>
    </citation>
    <scope>NUCLEOTIDE SEQUENCE [LARGE SCALE GENOMIC DNA]</scope>
    <source>
        <strain evidence="1 2">ATCC 29098</strain>
    </source>
</reference>
<gene>
    <name evidence="1" type="ORF">DESPIG_01912</name>
</gene>
<dbReference type="HOGENOM" id="CLU_3198988_0_0_7"/>
<organism evidence="1 2">
    <name type="scientific">Desulfovibrio piger ATCC 29098</name>
    <dbReference type="NCBI Taxonomy" id="411464"/>
    <lineage>
        <taxon>Bacteria</taxon>
        <taxon>Pseudomonadati</taxon>
        <taxon>Thermodesulfobacteriota</taxon>
        <taxon>Desulfovibrionia</taxon>
        <taxon>Desulfovibrionales</taxon>
        <taxon>Desulfovibrionaceae</taxon>
        <taxon>Desulfovibrio</taxon>
    </lineage>
</organism>
<protein>
    <submittedName>
        <fullName evidence="1">Uncharacterized protein</fullName>
    </submittedName>
</protein>
<name>B6WUZ7_9BACT</name>
<dbReference type="EMBL" id="ABXU01000059">
    <property type="protein sequence ID" value="EEB33194.1"/>
    <property type="molecule type" value="Genomic_DNA"/>
</dbReference>
<dbReference type="AlphaFoldDB" id="B6WUZ7"/>
<dbReference type="Proteomes" id="UP000003676">
    <property type="component" value="Unassembled WGS sequence"/>
</dbReference>